<gene>
    <name evidence="3" type="ORF">ACFSXZ_26460</name>
</gene>
<dbReference type="InterPro" id="IPR010610">
    <property type="entry name" value="EryCIII-like_C"/>
</dbReference>
<organism evidence="3 4">
    <name type="scientific">Amycolatopsis pigmentata</name>
    <dbReference type="NCBI Taxonomy" id="450801"/>
    <lineage>
        <taxon>Bacteria</taxon>
        <taxon>Bacillati</taxon>
        <taxon>Actinomycetota</taxon>
        <taxon>Actinomycetes</taxon>
        <taxon>Pseudonocardiales</taxon>
        <taxon>Pseudonocardiaceae</taxon>
        <taxon>Amycolatopsis</taxon>
    </lineage>
</organism>
<evidence type="ECO:0000256" key="1">
    <source>
        <dbReference type="SAM" id="MobiDB-lite"/>
    </source>
</evidence>
<comment type="caution">
    <text evidence="3">The sequence shown here is derived from an EMBL/GenBank/DDBJ whole genome shotgun (WGS) entry which is preliminary data.</text>
</comment>
<dbReference type="InterPro" id="IPR002213">
    <property type="entry name" value="UDP_glucos_trans"/>
</dbReference>
<dbReference type="Proteomes" id="UP001597417">
    <property type="component" value="Unassembled WGS sequence"/>
</dbReference>
<dbReference type="SUPFAM" id="SSF53756">
    <property type="entry name" value="UDP-Glycosyltransferase/glycogen phosphorylase"/>
    <property type="match status" value="1"/>
</dbReference>
<dbReference type="Gene3D" id="3.40.50.2000">
    <property type="entry name" value="Glycogen Phosphorylase B"/>
    <property type="match status" value="2"/>
</dbReference>
<dbReference type="RefSeq" id="WP_378267902.1">
    <property type="nucleotide sequence ID" value="NZ_JBHUKR010000015.1"/>
</dbReference>
<accession>A0ABW5FZ79</accession>
<evidence type="ECO:0000313" key="4">
    <source>
        <dbReference type="Proteomes" id="UP001597417"/>
    </source>
</evidence>
<name>A0ABW5FZ79_9PSEU</name>
<evidence type="ECO:0000259" key="2">
    <source>
        <dbReference type="Pfam" id="PF06722"/>
    </source>
</evidence>
<keyword evidence="4" id="KW-1185">Reference proteome</keyword>
<dbReference type="PANTHER" id="PTHR48050">
    <property type="entry name" value="STEROL 3-BETA-GLUCOSYLTRANSFERASE"/>
    <property type="match status" value="1"/>
</dbReference>
<feature type="compositionally biased region" description="Acidic residues" evidence="1">
    <location>
        <begin position="378"/>
        <end position="387"/>
    </location>
</feature>
<dbReference type="Pfam" id="PF06722">
    <property type="entry name" value="EryCIII-like_C"/>
    <property type="match status" value="1"/>
</dbReference>
<proteinExistence type="predicted"/>
<feature type="region of interest" description="Disordered" evidence="1">
    <location>
        <begin position="377"/>
        <end position="456"/>
    </location>
</feature>
<dbReference type="EMBL" id="JBHUKR010000015">
    <property type="protein sequence ID" value="MFD2419877.1"/>
    <property type="molecule type" value="Genomic_DNA"/>
</dbReference>
<reference evidence="4" key="1">
    <citation type="journal article" date="2019" name="Int. J. Syst. Evol. Microbiol.">
        <title>The Global Catalogue of Microorganisms (GCM) 10K type strain sequencing project: providing services to taxonomists for standard genome sequencing and annotation.</title>
        <authorList>
            <consortium name="The Broad Institute Genomics Platform"/>
            <consortium name="The Broad Institute Genome Sequencing Center for Infectious Disease"/>
            <person name="Wu L."/>
            <person name="Ma J."/>
        </authorList>
    </citation>
    <scope>NUCLEOTIDE SEQUENCE [LARGE SCALE GENOMIC DNA]</scope>
    <source>
        <strain evidence="4">CGMCC 4.7645</strain>
    </source>
</reference>
<feature type="compositionally biased region" description="Basic and acidic residues" evidence="1">
    <location>
        <begin position="388"/>
        <end position="419"/>
    </location>
</feature>
<protein>
    <submittedName>
        <fullName evidence="3">Glycosyltransferase</fullName>
    </submittedName>
</protein>
<dbReference type="PANTHER" id="PTHR48050:SF13">
    <property type="entry name" value="STEROL 3-BETA-GLUCOSYLTRANSFERASE UGT80A2"/>
    <property type="match status" value="1"/>
</dbReference>
<evidence type="ECO:0000313" key="3">
    <source>
        <dbReference type="EMBL" id="MFD2419877.1"/>
    </source>
</evidence>
<feature type="domain" description="Erythromycin biosynthesis protein CIII-like C-terminal" evidence="2">
    <location>
        <begin position="265"/>
        <end position="374"/>
    </location>
</feature>
<sequence>MSRFLVVVPPSAGHIAPIAGVAAKLAERGHQVAWAGAEQVVAPIARGARIFDCAVPPPYEPPETIHGFAALRFLWENTLVPLATAMEPGVRAAAEKFRPDLVVADQHALAGALVANRLGLRWVTSASTSSEFASSPARMPKADRWLRALTRDLQQRFGDPRSGEDPRFSRELVLAFTTRELAGSGAGAQVRFFGPVIDESNAGTEFPWAALDPSRRLLVVILNTDTPRRFTAECASALLSRSHRIQTVVVDPAESVPEFDGLVVRRAVPLGALLERASAVVCHAAHDTVSEALYHGVPLVLAPVRDDQPIVADQVVRAGAGIRLRSSTSTAMQIGAAVDAILDEPAFRDGAALIGKSLRGAGGPAAAADALEALVTENAEEETEEQEAGTKKPDKETEKPDKGTEEPDKETKEPDKEAEAPVVAPENPAKPANGSDEETKDSREETVSSGDKPGAP</sequence>
<feature type="compositionally biased region" description="Low complexity" evidence="1">
    <location>
        <begin position="420"/>
        <end position="433"/>
    </location>
</feature>
<dbReference type="CDD" id="cd03784">
    <property type="entry name" value="GT1_Gtf-like"/>
    <property type="match status" value="1"/>
</dbReference>
<dbReference type="InterPro" id="IPR050426">
    <property type="entry name" value="Glycosyltransferase_28"/>
</dbReference>